<proteinExistence type="predicted"/>
<dbReference type="OrthoDB" id="10493541at2759"/>
<dbReference type="STRING" id="568069.A0A1J1HEF6"/>
<gene>
    <name evidence="1" type="ORF">CLUMA_CG000094</name>
</gene>
<protein>
    <submittedName>
        <fullName evidence="1">CLUMA_CG000094, isoform A</fullName>
    </submittedName>
</protein>
<reference evidence="1 2" key="1">
    <citation type="submission" date="2015-04" db="EMBL/GenBank/DDBJ databases">
        <authorList>
            <person name="Syromyatnikov M.Y."/>
            <person name="Popov V.N."/>
        </authorList>
    </citation>
    <scope>NUCLEOTIDE SEQUENCE [LARGE SCALE GENOMIC DNA]</scope>
</reference>
<dbReference type="Proteomes" id="UP000183832">
    <property type="component" value="Unassembled WGS sequence"/>
</dbReference>
<dbReference type="EMBL" id="CVRI01000001">
    <property type="protein sequence ID" value="CRK86352.1"/>
    <property type="molecule type" value="Genomic_DNA"/>
</dbReference>
<organism evidence="1 2">
    <name type="scientific">Clunio marinus</name>
    <dbReference type="NCBI Taxonomy" id="568069"/>
    <lineage>
        <taxon>Eukaryota</taxon>
        <taxon>Metazoa</taxon>
        <taxon>Ecdysozoa</taxon>
        <taxon>Arthropoda</taxon>
        <taxon>Hexapoda</taxon>
        <taxon>Insecta</taxon>
        <taxon>Pterygota</taxon>
        <taxon>Neoptera</taxon>
        <taxon>Endopterygota</taxon>
        <taxon>Diptera</taxon>
        <taxon>Nematocera</taxon>
        <taxon>Chironomoidea</taxon>
        <taxon>Chironomidae</taxon>
        <taxon>Clunio</taxon>
    </lineage>
</organism>
<evidence type="ECO:0000313" key="2">
    <source>
        <dbReference type="Proteomes" id="UP000183832"/>
    </source>
</evidence>
<accession>A0A1J1HEF6</accession>
<evidence type="ECO:0000313" key="1">
    <source>
        <dbReference type="EMBL" id="CRK86352.1"/>
    </source>
</evidence>
<dbReference type="AlphaFoldDB" id="A0A1J1HEF6"/>
<sequence length="188" mass="22406">MEKLPLQTLQIYKKIERVPADMQIKKIAIELENIRKKFPMPLKEKSSNDGDRGANEIYFDPPRVRNINLQNLMIRLESELTFWVADYRQLMDEIRELDRILPKTEHELQESDDKAQENVEKIIKIENIKDDLLEEFKKICISFEENETTSRRKIKKLETELAISQARIDCLEYELAKEKKLNKKIMNV</sequence>
<keyword evidence="2" id="KW-1185">Reference proteome</keyword>
<name>A0A1J1HEF6_9DIPT</name>